<name>A0ABU5IHG9_9BURK</name>
<proteinExistence type="predicted"/>
<dbReference type="SUPFAM" id="SSF51735">
    <property type="entry name" value="NAD(P)-binding Rossmann-fold domains"/>
    <property type="match status" value="1"/>
</dbReference>
<dbReference type="PANTHER" id="PTHR13812">
    <property type="entry name" value="KETIMINE REDUCTASE MU-CRYSTALLIN"/>
    <property type="match status" value="1"/>
</dbReference>
<dbReference type="PANTHER" id="PTHR13812:SF19">
    <property type="entry name" value="KETIMINE REDUCTASE MU-CRYSTALLIN"/>
    <property type="match status" value="1"/>
</dbReference>
<dbReference type="InterPro" id="IPR003462">
    <property type="entry name" value="ODC_Mu_crystall"/>
</dbReference>
<dbReference type="Gene3D" id="3.30.1780.10">
    <property type="entry name" value="ornithine cyclodeaminase, domain 1"/>
    <property type="match status" value="1"/>
</dbReference>
<evidence type="ECO:0000313" key="2">
    <source>
        <dbReference type="Proteomes" id="UP001293718"/>
    </source>
</evidence>
<dbReference type="NCBIfam" id="NF005603">
    <property type="entry name" value="PRK07340.1"/>
    <property type="match status" value="1"/>
</dbReference>
<dbReference type="NCBIfam" id="NF045512">
    <property type="entry name" value="PyrPipCarbRedLhpI"/>
    <property type="match status" value="1"/>
</dbReference>
<reference evidence="1 2" key="1">
    <citation type="submission" date="2023-11" db="EMBL/GenBank/DDBJ databases">
        <title>Draft genome of Azohydromonas lata strain H1 (DSM1123), a polyhydroxyalkanoate producer.</title>
        <authorList>
            <person name="Traversa D."/>
            <person name="D'Addabbo P."/>
            <person name="Pazzani C."/>
            <person name="Manzari C."/>
            <person name="Chiara M."/>
            <person name="Scrascia M."/>
        </authorList>
    </citation>
    <scope>NUCLEOTIDE SEQUENCE [LARGE SCALE GENOMIC DNA]</scope>
    <source>
        <strain evidence="1 2">H1</strain>
    </source>
</reference>
<dbReference type="Pfam" id="PF02423">
    <property type="entry name" value="OCD_Mu_crystall"/>
    <property type="match status" value="1"/>
</dbReference>
<dbReference type="RefSeq" id="WP_322466635.1">
    <property type="nucleotide sequence ID" value="NZ_JAXOJX010000032.1"/>
</dbReference>
<dbReference type="InterPro" id="IPR053444">
    <property type="entry name" value="Pyr2C_reductase-like"/>
</dbReference>
<dbReference type="Proteomes" id="UP001293718">
    <property type="component" value="Unassembled WGS sequence"/>
</dbReference>
<gene>
    <name evidence="1" type="primary">lhpI</name>
    <name evidence="1" type="ORF">SM757_18615</name>
</gene>
<comment type="caution">
    <text evidence="1">The sequence shown here is derived from an EMBL/GenBank/DDBJ whole genome shotgun (WGS) entry which is preliminary data.</text>
</comment>
<keyword evidence="1" id="KW-0560">Oxidoreductase</keyword>
<evidence type="ECO:0000313" key="1">
    <source>
        <dbReference type="EMBL" id="MDZ5458596.1"/>
    </source>
</evidence>
<dbReference type="InterPro" id="IPR036291">
    <property type="entry name" value="NAD(P)-bd_dom_sf"/>
</dbReference>
<dbReference type="PIRSF" id="PIRSF001439">
    <property type="entry name" value="CryM"/>
    <property type="match status" value="1"/>
</dbReference>
<sequence>MNSTIDQLPVYDAAETAAALDYPALVAAIATAALDVETGAITSPERQVLPLGPGGVMLSMPATAADIGIHKLVNVQPANARRGLPTIHGTVTVFDATTGRPLGVLDGPTVTGRRTAAVSLLALQRLLPAPPKAVLLFGTGTQAVHHVQALHAIYPDTTLWVKSRSLEAAQAFCDQQRALHKDMRPCGDGLPQDFDAVITLTTSTEPVYDEAARPGRLVVGVGAFKPEMAEIGQPTLDGSDLYADDPAGARHEAGDLLRAGVDWSRVASLAHAVREPADFNRPIVFKSVGCAAWDLAAARVAIFNLGLTPQS</sequence>
<dbReference type="InterPro" id="IPR023401">
    <property type="entry name" value="ODC_N"/>
</dbReference>
<dbReference type="Gene3D" id="3.40.50.720">
    <property type="entry name" value="NAD(P)-binding Rossmann-like Domain"/>
    <property type="match status" value="1"/>
</dbReference>
<dbReference type="EC" id="1.5.1.1" evidence="1"/>
<protein>
    <submittedName>
        <fullName evidence="1">Bifunctional Delta(1)-pyrroline-2-carboxylate/Delta(1)-piperideine-2-carboxylate reductase</fullName>
        <ecNumber evidence="1">1.5.1.1</ecNumber>
    </submittedName>
</protein>
<organism evidence="1 2">
    <name type="scientific">Azohydromonas lata</name>
    <dbReference type="NCBI Taxonomy" id="45677"/>
    <lineage>
        <taxon>Bacteria</taxon>
        <taxon>Pseudomonadati</taxon>
        <taxon>Pseudomonadota</taxon>
        <taxon>Betaproteobacteria</taxon>
        <taxon>Burkholderiales</taxon>
        <taxon>Sphaerotilaceae</taxon>
        <taxon>Azohydromonas</taxon>
    </lineage>
</organism>
<keyword evidence="2" id="KW-1185">Reference proteome</keyword>
<dbReference type="EMBL" id="JAXOJX010000032">
    <property type="protein sequence ID" value="MDZ5458596.1"/>
    <property type="molecule type" value="Genomic_DNA"/>
</dbReference>
<dbReference type="GO" id="GO:0050241">
    <property type="term" value="F:pyrroline-2-carboxylate reductase activity"/>
    <property type="evidence" value="ECO:0007669"/>
    <property type="project" value="UniProtKB-EC"/>
</dbReference>
<accession>A0ABU5IHG9</accession>